<gene>
    <name evidence="10" type="ORF">R1flu_018343</name>
</gene>
<dbReference type="InterPro" id="IPR027248">
    <property type="entry name" value="Sm_D2"/>
</dbReference>
<reference evidence="10 11" key="1">
    <citation type="submission" date="2024-09" db="EMBL/GenBank/DDBJ databases">
        <title>Chromosome-scale assembly of Riccia fluitans.</title>
        <authorList>
            <person name="Paukszto L."/>
            <person name="Sawicki J."/>
            <person name="Karawczyk K."/>
            <person name="Piernik-Szablinska J."/>
            <person name="Szczecinska M."/>
            <person name="Mazdziarz M."/>
        </authorList>
    </citation>
    <scope>NUCLEOTIDE SEQUENCE [LARGE SCALE GENOMIC DNA]</scope>
    <source>
        <strain evidence="10">Rf_01</strain>
        <tissue evidence="10">Aerial parts of the thallus</tissue>
    </source>
</reference>
<keyword evidence="5 9" id="KW-0507">mRNA processing</keyword>
<evidence type="ECO:0000256" key="3">
    <source>
        <dbReference type="ARBA" id="ARBA00008146"/>
    </source>
</evidence>
<evidence type="ECO:0000256" key="7">
    <source>
        <dbReference type="ARBA" id="ARBA00023242"/>
    </source>
</evidence>
<sequence length="152" mass="17513">MWPKGEELAGEELKCSKYMRKLSKNEEFKKSELHEKNEVVWITYPFGLEGLYITDPASTEHMLKINFPNYPKVVLKLQSKIMGGALKKNKKSLDTRTVSVRIQVQLFARPMEEDTEKTEEEEFSTGPLSVLMMSVKDNTQVLINCRNNKLLG</sequence>
<evidence type="ECO:0000256" key="2">
    <source>
        <dbReference type="ARBA" id="ARBA00004514"/>
    </source>
</evidence>
<dbReference type="GO" id="GO:0005634">
    <property type="term" value="C:nucleus"/>
    <property type="evidence" value="ECO:0007669"/>
    <property type="project" value="UniProtKB-SubCell"/>
</dbReference>
<evidence type="ECO:0000256" key="8">
    <source>
        <dbReference type="ARBA" id="ARBA00023274"/>
    </source>
</evidence>
<evidence type="ECO:0000256" key="1">
    <source>
        <dbReference type="ARBA" id="ARBA00004123"/>
    </source>
</evidence>
<dbReference type="AlphaFoldDB" id="A0ABD1ZFV2"/>
<evidence type="ECO:0000313" key="10">
    <source>
        <dbReference type="EMBL" id="KAL2650215.1"/>
    </source>
</evidence>
<evidence type="ECO:0000256" key="9">
    <source>
        <dbReference type="RuleBase" id="RU365051"/>
    </source>
</evidence>
<evidence type="ECO:0000313" key="11">
    <source>
        <dbReference type="Proteomes" id="UP001605036"/>
    </source>
</evidence>
<accession>A0ABD1ZFV2</accession>
<dbReference type="GO" id="GO:1990904">
    <property type="term" value="C:ribonucleoprotein complex"/>
    <property type="evidence" value="ECO:0007669"/>
    <property type="project" value="UniProtKB-KW"/>
</dbReference>
<proteinExistence type="inferred from homology"/>
<dbReference type="GO" id="GO:0005829">
    <property type="term" value="C:cytosol"/>
    <property type="evidence" value="ECO:0007669"/>
    <property type="project" value="UniProtKB-SubCell"/>
</dbReference>
<keyword evidence="8 9" id="KW-0687">Ribonucleoprotein</keyword>
<keyword evidence="6 9" id="KW-0508">mRNA splicing</keyword>
<keyword evidence="11" id="KW-1185">Reference proteome</keyword>
<comment type="caution">
    <text evidence="10">The sequence shown here is derived from an EMBL/GenBank/DDBJ whole genome shotgun (WGS) entry which is preliminary data.</text>
</comment>
<name>A0ABD1ZFV2_9MARC</name>
<dbReference type="EMBL" id="JBHFFA010000001">
    <property type="protein sequence ID" value="KAL2650215.1"/>
    <property type="molecule type" value="Genomic_DNA"/>
</dbReference>
<evidence type="ECO:0000256" key="6">
    <source>
        <dbReference type="ARBA" id="ARBA00023187"/>
    </source>
</evidence>
<dbReference type="PANTHER" id="PTHR12777">
    <property type="entry name" value="SMALL NUCLEAR RIBONUCLEOPROTEIN SM D2"/>
    <property type="match status" value="1"/>
</dbReference>
<dbReference type="GO" id="GO:0008380">
    <property type="term" value="P:RNA splicing"/>
    <property type="evidence" value="ECO:0007669"/>
    <property type="project" value="UniProtKB-KW"/>
</dbReference>
<dbReference type="Gene3D" id="2.30.30.100">
    <property type="match status" value="1"/>
</dbReference>
<protein>
    <recommendedName>
        <fullName evidence="9">Small nuclear ribonucleoprotein Sm D2</fullName>
        <shortName evidence="9">Sm-D2</shortName>
    </recommendedName>
    <alternativeName>
        <fullName evidence="9">snRNP core protein D2</fullName>
    </alternativeName>
</protein>
<dbReference type="GO" id="GO:0006397">
    <property type="term" value="P:mRNA processing"/>
    <property type="evidence" value="ECO:0007669"/>
    <property type="project" value="UniProtKB-KW"/>
</dbReference>
<keyword evidence="7 9" id="KW-0539">Nucleus</keyword>
<keyword evidence="4" id="KW-0963">Cytoplasm</keyword>
<comment type="similarity">
    <text evidence="3 9">Belongs to the snRNP core protein family.</text>
</comment>
<comment type="subcellular location">
    <subcellularLocation>
        <location evidence="2">Cytoplasm</location>
        <location evidence="2">Cytosol</location>
    </subcellularLocation>
    <subcellularLocation>
        <location evidence="1 9">Nucleus</location>
    </subcellularLocation>
</comment>
<organism evidence="10 11">
    <name type="scientific">Riccia fluitans</name>
    <dbReference type="NCBI Taxonomy" id="41844"/>
    <lineage>
        <taxon>Eukaryota</taxon>
        <taxon>Viridiplantae</taxon>
        <taxon>Streptophyta</taxon>
        <taxon>Embryophyta</taxon>
        <taxon>Marchantiophyta</taxon>
        <taxon>Marchantiopsida</taxon>
        <taxon>Marchantiidae</taxon>
        <taxon>Marchantiales</taxon>
        <taxon>Ricciaceae</taxon>
        <taxon>Riccia</taxon>
    </lineage>
</organism>
<evidence type="ECO:0000256" key="5">
    <source>
        <dbReference type="ARBA" id="ARBA00022664"/>
    </source>
</evidence>
<dbReference type="Proteomes" id="UP001605036">
    <property type="component" value="Unassembled WGS sequence"/>
</dbReference>
<evidence type="ECO:0000256" key="4">
    <source>
        <dbReference type="ARBA" id="ARBA00022490"/>
    </source>
</evidence>